<dbReference type="EMBL" id="WNYA01000681">
    <property type="protein sequence ID" value="KAG8547559.1"/>
    <property type="molecule type" value="Genomic_DNA"/>
</dbReference>
<accession>A0AAV6ZJ89</accession>
<dbReference type="AlphaFoldDB" id="A0AAV6ZJ89"/>
<dbReference type="InterPro" id="IPR036084">
    <property type="entry name" value="Ser_inhib-like_sf"/>
</dbReference>
<dbReference type="InterPro" id="IPR002919">
    <property type="entry name" value="TIL_dom"/>
</dbReference>
<comment type="caution">
    <text evidence="6">The sequence shown here is derived from an EMBL/GenBank/DDBJ whole genome shotgun (WGS) entry which is preliminary data.</text>
</comment>
<keyword evidence="1" id="KW-0646">Protease inhibitor</keyword>
<dbReference type="InterPro" id="IPR051368">
    <property type="entry name" value="SerProtInhib-TIL_Domain"/>
</dbReference>
<dbReference type="PANTHER" id="PTHR23259">
    <property type="entry name" value="RIDDLE"/>
    <property type="match status" value="1"/>
</dbReference>
<dbReference type="FunFam" id="2.10.25.10:FF:000055">
    <property type="entry name" value="alpha-tectorin isoform X1"/>
    <property type="match status" value="1"/>
</dbReference>
<proteinExistence type="predicted"/>
<keyword evidence="7" id="KW-1185">Reference proteome</keyword>
<gene>
    <name evidence="6" type="ORF">GDO81_028030</name>
</gene>
<keyword evidence="2" id="KW-1015">Disulfide bond</keyword>
<evidence type="ECO:0000256" key="3">
    <source>
        <dbReference type="SAM" id="MobiDB-lite"/>
    </source>
</evidence>
<keyword evidence="4" id="KW-0732">Signal</keyword>
<dbReference type="Proteomes" id="UP000824782">
    <property type="component" value="Unassembled WGS sequence"/>
</dbReference>
<sequence>MWKLSAILLLSALALHVIDAHDQKPPGYKDDSYDSDDKKLPENGEQRCPKGKAWNNCGSSCPTNCDNKEDKERICTLNCVPGCFCSKPHIFLSGTSGPCVLPEECPKKNPTPIVQKCPKNQVWNDCGSACPTTCDNVGIKGRICTMNCVRGCVCQSPYILSGESGSCILPEQCPKKDPTPIKKSG</sequence>
<name>A0AAV6ZJ89_ENGPU</name>
<dbReference type="GO" id="GO:0030414">
    <property type="term" value="F:peptidase inhibitor activity"/>
    <property type="evidence" value="ECO:0007669"/>
    <property type="project" value="UniProtKB-KW"/>
</dbReference>
<dbReference type="Gene3D" id="2.10.25.10">
    <property type="entry name" value="Laminin"/>
    <property type="match status" value="2"/>
</dbReference>
<feature type="signal peptide" evidence="4">
    <location>
        <begin position="1"/>
        <end position="20"/>
    </location>
</feature>
<dbReference type="PANTHER" id="PTHR23259:SF70">
    <property type="entry name" value="ACCESSORY GLAND PROTEIN ACP62F-RELATED"/>
    <property type="match status" value="1"/>
</dbReference>
<evidence type="ECO:0000256" key="1">
    <source>
        <dbReference type="ARBA" id="ARBA00022690"/>
    </source>
</evidence>
<dbReference type="CDD" id="cd19941">
    <property type="entry name" value="TIL"/>
    <property type="match status" value="2"/>
</dbReference>
<evidence type="ECO:0000313" key="6">
    <source>
        <dbReference type="EMBL" id="KAG8547559.1"/>
    </source>
</evidence>
<feature type="domain" description="TIL" evidence="5">
    <location>
        <begin position="48"/>
        <end position="105"/>
    </location>
</feature>
<reference evidence="6" key="1">
    <citation type="thesis" date="2020" institute="ProQuest LLC" country="789 East Eisenhower Parkway, Ann Arbor, MI, USA">
        <title>Comparative Genomics and Chromosome Evolution.</title>
        <authorList>
            <person name="Mudd A.B."/>
        </authorList>
    </citation>
    <scope>NUCLEOTIDE SEQUENCE</scope>
    <source>
        <strain evidence="6">237g6f4</strain>
        <tissue evidence="6">Blood</tissue>
    </source>
</reference>
<organism evidence="6 7">
    <name type="scientific">Engystomops pustulosus</name>
    <name type="common">Tungara frog</name>
    <name type="synonym">Physalaemus pustulosus</name>
    <dbReference type="NCBI Taxonomy" id="76066"/>
    <lineage>
        <taxon>Eukaryota</taxon>
        <taxon>Metazoa</taxon>
        <taxon>Chordata</taxon>
        <taxon>Craniata</taxon>
        <taxon>Vertebrata</taxon>
        <taxon>Euteleostomi</taxon>
        <taxon>Amphibia</taxon>
        <taxon>Batrachia</taxon>
        <taxon>Anura</taxon>
        <taxon>Neobatrachia</taxon>
        <taxon>Hyloidea</taxon>
        <taxon>Leptodactylidae</taxon>
        <taxon>Leiuperinae</taxon>
        <taxon>Engystomops</taxon>
    </lineage>
</organism>
<evidence type="ECO:0000259" key="5">
    <source>
        <dbReference type="Pfam" id="PF01826"/>
    </source>
</evidence>
<feature type="region of interest" description="Disordered" evidence="3">
    <location>
        <begin position="25"/>
        <end position="47"/>
    </location>
</feature>
<feature type="domain" description="TIL" evidence="5">
    <location>
        <begin position="117"/>
        <end position="173"/>
    </location>
</feature>
<evidence type="ECO:0000313" key="7">
    <source>
        <dbReference type="Proteomes" id="UP000824782"/>
    </source>
</evidence>
<protein>
    <recommendedName>
        <fullName evidence="5">TIL domain-containing protein</fullName>
    </recommendedName>
</protein>
<dbReference type="Pfam" id="PF01826">
    <property type="entry name" value="TIL"/>
    <property type="match status" value="2"/>
</dbReference>
<dbReference type="SUPFAM" id="SSF57567">
    <property type="entry name" value="Serine protease inhibitors"/>
    <property type="match status" value="2"/>
</dbReference>
<evidence type="ECO:0000256" key="4">
    <source>
        <dbReference type="SAM" id="SignalP"/>
    </source>
</evidence>
<feature type="chain" id="PRO_5043596853" description="TIL domain-containing protein" evidence="4">
    <location>
        <begin position="21"/>
        <end position="185"/>
    </location>
</feature>
<evidence type="ECO:0000256" key="2">
    <source>
        <dbReference type="ARBA" id="ARBA00023157"/>
    </source>
</evidence>